<dbReference type="EC" id="3.3.2.9" evidence="3"/>
<dbReference type="GO" id="GO:0033961">
    <property type="term" value="F:cis-stilbene-oxide hydrolase activity"/>
    <property type="evidence" value="ECO:0007669"/>
    <property type="project" value="UniProtKB-EC"/>
</dbReference>
<protein>
    <submittedName>
        <fullName evidence="3">Epoxide hydrolase</fullName>
        <ecNumber evidence="3">3.3.2.9</ecNumber>
    </submittedName>
</protein>
<dbReference type="Gene3D" id="3.40.50.1820">
    <property type="entry name" value="alpha/beta hydrolase"/>
    <property type="match status" value="1"/>
</dbReference>
<dbReference type="Pfam" id="PF12697">
    <property type="entry name" value="Abhydrolase_6"/>
    <property type="match status" value="1"/>
</dbReference>
<evidence type="ECO:0000256" key="1">
    <source>
        <dbReference type="ARBA" id="ARBA00022801"/>
    </source>
</evidence>
<dbReference type="InterPro" id="IPR000073">
    <property type="entry name" value="AB_hydrolase_1"/>
</dbReference>
<dbReference type="InterPro" id="IPR050266">
    <property type="entry name" value="AB_hydrolase_sf"/>
</dbReference>
<evidence type="ECO:0000313" key="3">
    <source>
        <dbReference type="EMBL" id="APH53757.1"/>
    </source>
</evidence>
<organism evidence="3 4">
    <name type="scientific">Granulibacter bethesdensis</name>
    <dbReference type="NCBI Taxonomy" id="364410"/>
    <lineage>
        <taxon>Bacteria</taxon>
        <taxon>Pseudomonadati</taxon>
        <taxon>Pseudomonadota</taxon>
        <taxon>Alphaproteobacteria</taxon>
        <taxon>Acetobacterales</taxon>
        <taxon>Acetobacteraceae</taxon>
        <taxon>Granulibacter</taxon>
    </lineage>
</organism>
<gene>
    <name evidence="3" type="ORF">GbCGDNIH9_0516</name>
</gene>
<dbReference type="PANTHER" id="PTHR43798:SF31">
    <property type="entry name" value="AB HYDROLASE SUPERFAMILY PROTEIN YCLE"/>
    <property type="match status" value="1"/>
</dbReference>
<reference evidence="4" key="1">
    <citation type="submission" date="2016-11" db="EMBL/GenBank/DDBJ databases">
        <title>Comparative genomic and phenotypic analysis of Granulibacter bethesdensis clinical isolates from patients with chronic granulomatous disease.</title>
        <authorList>
            <person name="Zarember K.A."/>
            <person name="Porcella S.F."/>
            <person name="Chu J."/>
            <person name="Ding L."/>
            <person name="Dahlstrom E."/>
            <person name="Barbian K."/>
            <person name="Martens C."/>
            <person name="Sykora L."/>
            <person name="Kramer S."/>
            <person name="Pettinato A.M."/>
            <person name="Hong H."/>
            <person name="Wald G."/>
            <person name="Berg L.J."/>
            <person name="Rogge L.S."/>
            <person name="Greenberg D.E."/>
            <person name="Falcone E.L."/>
            <person name="Neves J.F."/>
            <person name="Simoes M.J."/>
            <person name="Casal M."/>
            <person name="Rodriguez-Lopez F.C."/>
            <person name="Zelazny A."/>
            <person name="Gallin J.I."/>
            <person name="Holland S.M."/>
        </authorList>
    </citation>
    <scope>NUCLEOTIDE SEQUENCE [LARGE SCALE GENOMIC DNA]</scope>
    <source>
        <strain evidence="4">NIH9.1</strain>
    </source>
</reference>
<sequence>MLPVVRWKQSLRHRVTKLSIDLSDSRQAAAQVDTPGRPVLPDRLMGLIVSWASLSLDASAARHGYEKASGMAFLSRRPFLNALLGAGATSVCAPCTGRAADYNRFISASDGIRLHMIEAGPASAPSILFVPGWCMPAWIWDRQLTFFSRYFHVAALDPRGQGESDIPATGYDPWRRGQDIADAIAQLGGDTSAGVLLVGWSLGVLDVLAYLHEHGDARLAGLVLIDNSIGENPAPGAAGGKRQRGRKTRPLNRQAAMQAFVRSMFHTPQSTAFLEQLTQDALHTPPNVAAALLRYPVPRTYWKEAVYATAKPVLYAVRPAFEGQAMNLAAHHPNAEISIFRTAGHALFIDDADRFNGLMESFITRKVWPRTALK</sequence>
<evidence type="ECO:0000313" key="4">
    <source>
        <dbReference type="Proteomes" id="UP000182373"/>
    </source>
</evidence>
<feature type="domain" description="AB hydrolase-1" evidence="2">
    <location>
        <begin position="127"/>
        <end position="356"/>
    </location>
</feature>
<dbReference type="GO" id="GO:0016020">
    <property type="term" value="C:membrane"/>
    <property type="evidence" value="ECO:0007669"/>
    <property type="project" value="TreeGrafter"/>
</dbReference>
<name>A0AAC9K911_9PROT</name>
<dbReference type="AlphaFoldDB" id="A0AAC9K911"/>
<dbReference type="EMBL" id="CP018191">
    <property type="protein sequence ID" value="APH53757.1"/>
    <property type="molecule type" value="Genomic_DNA"/>
</dbReference>
<keyword evidence="1 3" id="KW-0378">Hydrolase</keyword>
<accession>A0AAC9K911</accession>
<proteinExistence type="predicted"/>
<dbReference type="Proteomes" id="UP000182373">
    <property type="component" value="Chromosome"/>
</dbReference>
<dbReference type="InterPro" id="IPR029058">
    <property type="entry name" value="AB_hydrolase_fold"/>
</dbReference>
<dbReference type="SUPFAM" id="SSF53474">
    <property type="entry name" value="alpha/beta-Hydrolases"/>
    <property type="match status" value="1"/>
</dbReference>
<dbReference type="PANTHER" id="PTHR43798">
    <property type="entry name" value="MONOACYLGLYCEROL LIPASE"/>
    <property type="match status" value="1"/>
</dbReference>
<evidence type="ECO:0000259" key="2">
    <source>
        <dbReference type="Pfam" id="PF12697"/>
    </source>
</evidence>